<evidence type="ECO:0000256" key="3">
    <source>
        <dbReference type="ARBA" id="ARBA00022692"/>
    </source>
</evidence>
<organism evidence="8 9">
    <name type="scientific">Nonomuraea marmarensis</name>
    <dbReference type="NCBI Taxonomy" id="3351344"/>
    <lineage>
        <taxon>Bacteria</taxon>
        <taxon>Bacillati</taxon>
        <taxon>Actinomycetota</taxon>
        <taxon>Actinomycetes</taxon>
        <taxon>Streptosporangiales</taxon>
        <taxon>Streptosporangiaceae</taxon>
        <taxon>Nonomuraea</taxon>
    </lineage>
</organism>
<dbReference type="SUPFAM" id="SSF103473">
    <property type="entry name" value="MFS general substrate transporter"/>
    <property type="match status" value="1"/>
</dbReference>
<dbReference type="InterPro" id="IPR020846">
    <property type="entry name" value="MFS_dom"/>
</dbReference>
<accession>A0ABW7A804</accession>
<keyword evidence="4 6" id="KW-1133">Transmembrane helix</keyword>
<feature type="transmembrane region" description="Helical" evidence="6">
    <location>
        <begin position="60"/>
        <end position="81"/>
    </location>
</feature>
<dbReference type="EMBL" id="JBICRM010000005">
    <property type="protein sequence ID" value="MFG1703445.1"/>
    <property type="molecule type" value="Genomic_DNA"/>
</dbReference>
<keyword evidence="9" id="KW-1185">Reference proteome</keyword>
<protein>
    <recommendedName>
        <fullName evidence="7">Major facilitator superfamily (MFS) profile domain-containing protein</fullName>
    </recommendedName>
</protein>
<feature type="transmembrane region" description="Helical" evidence="6">
    <location>
        <begin position="21"/>
        <end position="40"/>
    </location>
</feature>
<dbReference type="RefSeq" id="WP_393164113.1">
    <property type="nucleotide sequence ID" value="NZ_JBICRM010000005.1"/>
</dbReference>
<evidence type="ECO:0000313" key="9">
    <source>
        <dbReference type="Proteomes" id="UP001603978"/>
    </source>
</evidence>
<evidence type="ECO:0000256" key="2">
    <source>
        <dbReference type="ARBA" id="ARBA00022475"/>
    </source>
</evidence>
<name>A0ABW7A804_9ACTN</name>
<evidence type="ECO:0000259" key="7">
    <source>
        <dbReference type="PROSITE" id="PS50850"/>
    </source>
</evidence>
<comment type="subcellular location">
    <subcellularLocation>
        <location evidence="1">Cell membrane</location>
        <topology evidence="1">Multi-pass membrane protein</topology>
    </subcellularLocation>
</comment>
<keyword evidence="2" id="KW-1003">Cell membrane</keyword>
<gene>
    <name evidence="8" type="ORF">ACFLIM_09635</name>
</gene>
<dbReference type="Gene3D" id="1.20.1250.20">
    <property type="entry name" value="MFS general substrate transporter like domains"/>
    <property type="match status" value="1"/>
</dbReference>
<sequence length="95" mass="9755">MRRARLAEQRAPGWRDLGVDAPPVVLALFALAISAFGIGTTELIINGLLPELAADFSVTIPAAGLLVSGYALGVAVGGPPLTMLGGRLSRKTGCR</sequence>
<comment type="caution">
    <text evidence="8">The sequence shown here is derived from an EMBL/GenBank/DDBJ whole genome shotgun (WGS) entry which is preliminary data.</text>
</comment>
<keyword evidence="3 6" id="KW-0812">Transmembrane</keyword>
<dbReference type="PANTHER" id="PTHR43124">
    <property type="entry name" value="PURINE EFFLUX PUMP PBUE"/>
    <property type="match status" value="1"/>
</dbReference>
<dbReference type="PROSITE" id="PS50850">
    <property type="entry name" value="MFS"/>
    <property type="match status" value="1"/>
</dbReference>
<keyword evidence="5 6" id="KW-0472">Membrane</keyword>
<proteinExistence type="predicted"/>
<dbReference type="InterPro" id="IPR050189">
    <property type="entry name" value="MFS_Efflux_Transporters"/>
</dbReference>
<evidence type="ECO:0000256" key="5">
    <source>
        <dbReference type="ARBA" id="ARBA00023136"/>
    </source>
</evidence>
<dbReference type="Proteomes" id="UP001603978">
    <property type="component" value="Unassembled WGS sequence"/>
</dbReference>
<reference evidence="8 9" key="1">
    <citation type="submission" date="2024-10" db="EMBL/GenBank/DDBJ databases">
        <authorList>
            <person name="Topkara A.R."/>
            <person name="Saygin H."/>
        </authorList>
    </citation>
    <scope>NUCLEOTIDE SEQUENCE [LARGE SCALE GENOMIC DNA]</scope>
    <source>
        <strain evidence="8 9">M3C6</strain>
    </source>
</reference>
<evidence type="ECO:0000256" key="6">
    <source>
        <dbReference type="SAM" id="Phobius"/>
    </source>
</evidence>
<dbReference type="PANTHER" id="PTHR43124:SF8">
    <property type="entry name" value="INNER MEMBRANE TRANSPORT PROTEIN YDHP"/>
    <property type="match status" value="1"/>
</dbReference>
<dbReference type="InterPro" id="IPR036259">
    <property type="entry name" value="MFS_trans_sf"/>
</dbReference>
<evidence type="ECO:0000313" key="8">
    <source>
        <dbReference type="EMBL" id="MFG1703445.1"/>
    </source>
</evidence>
<evidence type="ECO:0000256" key="4">
    <source>
        <dbReference type="ARBA" id="ARBA00022989"/>
    </source>
</evidence>
<evidence type="ECO:0000256" key="1">
    <source>
        <dbReference type="ARBA" id="ARBA00004651"/>
    </source>
</evidence>
<feature type="domain" description="Major facilitator superfamily (MFS) profile" evidence="7">
    <location>
        <begin position="27"/>
        <end position="95"/>
    </location>
</feature>